<dbReference type="Pfam" id="PF20446">
    <property type="entry name" value="ABC_N"/>
    <property type="match status" value="1"/>
</dbReference>
<feature type="domain" description="MRB1590-like C-terminal" evidence="3">
    <location>
        <begin position="494"/>
        <end position="596"/>
    </location>
</feature>
<evidence type="ECO:0000313" key="5">
    <source>
        <dbReference type="Proteomes" id="UP000003994"/>
    </source>
</evidence>
<dbReference type="InterPro" id="IPR027417">
    <property type="entry name" value="P-loop_NTPase"/>
</dbReference>
<evidence type="ECO:0000259" key="3">
    <source>
        <dbReference type="Pfam" id="PF21117"/>
    </source>
</evidence>
<dbReference type="Pfam" id="PF21117">
    <property type="entry name" value="MRB1590_C"/>
    <property type="match status" value="1"/>
</dbReference>
<dbReference type="InterPro" id="IPR019195">
    <property type="entry name" value="ABC_ATPase_put"/>
</dbReference>
<dbReference type="InterPro" id="IPR046833">
    <property type="entry name" value="ABC_N"/>
</dbReference>
<feature type="domain" description="ATPase of the ABC class N-terminal" evidence="2">
    <location>
        <begin position="38"/>
        <end position="186"/>
    </location>
</feature>
<dbReference type="EMBL" id="AGWQ01000003">
    <property type="protein sequence ID" value="EJZ87823.1"/>
    <property type="molecule type" value="Genomic_DNA"/>
</dbReference>
<dbReference type="PANTHER" id="PTHR38149:SF1">
    <property type="entry name" value="ATPASE"/>
    <property type="match status" value="1"/>
</dbReference>
<organism evidence="4 5">
    <name type="scientific">Schaalia turicensis ACS-279-V-Col4</name>
    <dbReference type="NCBI Taxonomy" id="883077"/>
    <lineage>
        <taxon>Bacteria</taxon>
        <taxon>Bacillati</taxon>
        <taxon>Actinomycetota</taxon>
        <taxon>Actinomycetes</taxon>
        <taxon>Actinomycetales</taxon>
        <taxon>Actinomycetaceae</taxon>
        <taxon>Schaalia</taxon>
    </lineage>
</organism>
<dbReference type="HOGENOM" id="CLU_021720_2_0_11"/>
<evidence type="ECO:0000259" key="1">
    <source>
        <dbReference type="Pfam" id="PF09818"/>
    </source>
</evidence>
<dbReference type="SUPFAM" id="SSF52540">
    <property type="entry name" value="P-loop containing nucleoside triphosphate hydrolases"/>
    <property type="match status" value="1"/>
</dbReference>
<keyword evidence="5" id="KW-1185">Reference proteome</keyword>
<comment type="caution">
    <text evidence="4">The sequence shown here is derived from an EMBL/GenBank/DDBJ whole genome shotgun (WGS) entry which is preliminary data.</text>
</comment>
<dbReference type="PANTHER" id="PTHR38149">
    <property type="entry name" value="ATPASE"/>
    <property type="match status" value="1"/>
</dbReference>
<evidence type="ECO:0008006" key="6">
    <source>
        <dbReference type="Google" id="ProtNLM"/>
    </source>
</evidence>
<dbReference type="PATRIC" id="fig|883077.3.peg.447"/>
<protein>
    <recommendedName>
        <fullName evidence="6">Isopentenyl-diphosphate delta-isomerase</fullName>
    </recommendedName>
</protein>
<accession>K0YW61</accession>
<dbReference type="Proteomes" id="UP000003994">
    <property type="component" value="Unassembled WGS sequence"/>
</dbReference>
<sequence length="605" mass="65451">MPAGATCARGGATRYDRGMVPRFHTDDKFHKRSGSDTELIRDLDRLDGRSYGSYKSVIGDWDYGDFSLSIDRIQSDPYAPPSSIRATAKPDRMGLPPEALANGQARLATADFLARAFEVAIRNRIRGGAIRIAHPGPEILQRSSAKVMPDHVEIRFQVQMPARGRTIMGREAARIFDVDIPNIVMDTFDFVSDDDITIAKTSALKTHIATYEDHCALIDSLAENNWVSFIADGSLLARKSGISQVPMDADTAVTFESPQTLRQTVNLPHAGTVSGMAIAPGVTVIVGGGYHGKSTLLSAIQRGVYAHVPSDGRELVATLPDAMKVRAADGRTVTGVDVSPFISHLPAGADTTNFSTSNASGSTSQAAAIMEAVELGSPLLLIDEDTSATNLLIRDERMRALVATEKEPITPLVDRIGALAKQNVSTIMVMGGSGDYLDVADCVLMLDTYRCVDVTARAKDVAEHMPRPRNDKQEFAMPAPRIPHRLRPTSDRPKTKSAGLDEITIDRQTITLTDVEQIVDPGQTEAIAWAVRGVLENYAAGKMALAELLARLERQFASEGLDALTKFGARSYPAFLARPRRVDIGAAINRFRGLSIVATDSVEKD</sequence>
<dbReference type="STRING" id="883077.HMPREF9241_00451"/>
<feature type="domain" description="ATPase of the ABC class C-terminal" evidence="1">
    <location>
        <begin position="202"/>
        <end position="474"/>
    </location>
</feature>
<reference evidence="4 5" key="1">
    <citation type="submission" date="2012-07" db="EMBL/GenBank/DDBJ databases">
        <title>The Genome Sequence of Actinomyces turicensis ACS-279-V-COL4.</title>
        <authorList>
            <consortium name="The Broad Institute Genome Sequencing Platform"/>
            <person name="Earl A."/>
            <person name="Ward D."/>
            <person name="Feldgarden M."/>
            <person name="Gevers D."/>
            <person name="Saerens B."/>
            <person name="Vaneechoutte M."/>
            <person name="Walker B."/>
            <person name="Young S.K."/>
            <person name="Zeng Q."/>
            <person name="Gargeya S."/>
            <person name="Fitzgerald M."/>
            <person name="Haas B."/>
            <person name="Abouelleil A."/>
            <person name="Alvarado L."/>
            <person name="Arachchi H.M."/>
            <person name="Berlin A."/>
            <person name="Chapman S.B."/>
            <person name="Goldberg J."/>
            <person name="Griggs A."/>
            <person name="Gujja S."/>
            <person name="Hansen M."/>
            <person name="Howarth C."/>
            <person name="Imamovic A."/>
            <person name="Larimer J."/>
            <person name="McCowen C."/>
            <person name="Montmayeur A."/>
            <person name="Murphy C."/>
            <person name="Neiman D."/>
            <person name="Pearson M."/>
            <person name="Priest M."/>
            <person name="Roberts A."/>
            <person name="Saif S."/>
            <person name="Shea T."/>
            <person name="Sisk P."/>
            <person name="Sykes S."/>
            <person name="Wortman J."/>
            <person name="Nusbaum C."/>
            <person name="Birren B."/>
        </authorList>
    </citation>
    <scope>NUCLEOTIDE SEQUENCE [LARGE SCALE GENOMIC DNA]</scope>
    <source>
        <strain evidence="4 5">ACS-279-V-Col4</strain>
    </source>
</reference>
<dbReference type="InterPro" id="IPR046834">
    <property type="entry name" value="ABC_ATPase_C"/>
</dbReference>
<evidence type="ECO:0000259" key="2">
    <source>
        <dbReference type="Pfam" id="PF20446"/>
    </source>
</evidence>
<dbReference type="InterPro" id="IPR049069">
    <property type="entry name" value="MRB1590-like_C"/>
</dbReference>
<name>K0YW61_9ACTO</name>
<dbReference type="eggNOG" id="COG3044">
    <property type="taxonomic scope" value="Bacteria"/>
</dbReference>
<evidence type="ECO:0000313" key="4">
    <source>
        <dbReference type="EMBL" id="EJZ87823.1"/>
    </source>
</evidence>
<dbReference type="AlphaFoldDB" id="K0YW61"/>
<gene>
    <name evidence="4" type="ORF">HMPREF9241_00451</name>
</gene>
<dbReference type="Pfam" id="PF09818">
    <property type="entry name" value="ABC_ATPase"/>
    <property type="match status" value="1"/>
</dbReference>
<proteinExistence type="predicted"/>